<dbReference type="InParanoid" id="A0A409X6G1"/>
<gene>
    <name evidence="1" type="ORF">CVT25_002456</name>
</gene>
<protein>
    <submittedName>
        <fullName evidence="1">Uncharacterized protein</fullName>
    </submittedName>
</protein>
<dbReference type="EMBL" id="NHYD01002506">
    <property type="protein sequence ID" value="PPQ86378.1"/>
    <property type="molecule type" value="Genomic_DNA"/>
</dbReference>
<keyword evidence="2" id="KW-1185">Reference proteome</keyword>
<sequence length="127" mass="14141">MPQPPEPAHPLRILPRHARPVRELVLVLACVLPPDECQHQEVGEQRGDRVEQGESGVREALQHEHLKRCVCGVQRGEECDDVSVQETPVHVQLEVRHALRCARASTSTARGGKEPDELCQITRIGVV</sequence>
<name>A0A409X6G1_PSICY</name>
<proteinExistence type="predicted"/>
<evidence type="ECO:0000313" key="1">
    <source>
        <dbReference type="EMBL" id="PPQ86378.1"/>
    </source>
</evidence>
<reference evidence="1 2" key="1">
    <citation type="journal article" date="2018" name="Evol. Lett.">
        <title>Horizontal gene cluster transfer increased hallucinogenic mushroom diversity.</title>
        <authorList>
            <person name="Reynolds H.T."/>
            <person name="Vijayakumar V."/>
            <person name="Gluck-Thaler E."/>
            <person name="Korotkin H.B."/>
            <person name="Matheny P.B."/>
            <person name="Slot J.C."/>
        </authorList>
    </citation>
    <scope>NUCLEOTIDE SEQUENCE [LARGE SCALE GENOMIC DNA]</scope>
    <source>
        <strain evidence="1 2">2631</strain>
    </source>
</reference>
<comment type="caution">
    <text evidence="1">The sequence shown here is derived from an EMBL/GenBank/DDBJ whole genome shotgun (WGS) entry which is preliminary data.</text>
</comment>
<organism evidence="1 2">
    <name type="scientific">Psilocybe cyanescens</name>
    <dbReference type="NCBI Taxonomy" id="93625"/>
    <lineage>
        <taxon>Eukaryota</taxon>
        <taxon>Fungi</taxon>
        <taxon>Dikarya</taxon>
        <taxon>Basidiomycota</taxon>
        <taxon>Agaricomycotina</taxon>
        <taxon>Agaricomycetes</taxon>
        <taxon>Agaricomycetidae</taxon>
        <taxon>Agaricales</taxon>
        <taxon>Agaricineae</taxon>
        <taxon>Strophariaceae</taxon>
        <taxon>Psilocybe</taxon>
    </lineage>
</organism>
<evidence type="ECO:0000313" key="2">
    <source>
        <dbReference type="Proteomes" id="UP000283269"/>
    </source>
</evidence>
<accession>A0A409X6G1</accession>
<dbReference type="AlphaFoldDB" id="A0A409X6G1"/>
<dbReference type="Proteomes" id="UP000283269">
    <property type="component" value="Unassembled WGS sequence"/>
</dbReference>